<dbReference type="Proteomes" id="UP000724584">
    <property type="component" value="Unassembled WGS sequence"/>
</dbReference>
<comment type="caution">
    <text evidence="1">The sequence shown here is derived from an EMBL/GenBank/DDBJ whole genome shotgun (WGS) entry which is preliminary data.</text>
</comment>
<name>A0ACB7PH13_9PEZI</name>
<accession>A0ACB7PH13</accession>
<proteinExistence type="predicted"/>
<gene>
    <name evidence="1" type="ORF">F5144DRAFT_609352</name>
</gene>
<sequence>MLGEYESLKAIHAVSPKIAPEPYSWGKYDGLDTYFLLTEFREVGKQPPNPAKFTKRLAEMHKKSQSPTGKFGFHVTTCHAKLRQITDCWEESWAALYRKQLAHMIELDEAKNGEWLEFKRVCQLILDKSNGRTIKPCLVHGDLWDENSATDTADNEPFILDAGSFYAHNEYEIGNWRAARHRLSSSAYVRSYRQEYPDSEPKEEWDDRNLLYSLRFDLGTAILIPHNHQRQTVKENMTILCKKYFPSELAALQASERTRTRMRSGGILAL</sequence>
<organism evidence="1 2">
    <name type="scientific">Chaetomium tenue</name>
    <dbReference type="NCBI Taxonomy" id="1854479"/>
    <lineage>
        <taxon>Eukaryota</taxon>
        <taxon>Fungi</taxon>
        <taxon>Dikarya</taxon>
        <taxon>Ascomycota</taxon>
        <taxon>Pezizomycotina</taxon>
        <taxon>Sordariomycetes</taxon>
        <taxon>Sordariomycetidae</taxon>
        <taxon>Sordariales</taxon>
        <taxon>Chaetomiaceae</taxon>
        <taxon>Chaetomium</taxon>
    </lineage>
</organism>
<evidence type="ECO:0000313" key="1">
    <source>
        <dbReference type="EMBL" id="KAH6640335.1"/>
    </source>
</evidence>
<dbReference type="EMBL" id="JAGIZQ010000002">
    <property type="protein sequence ID" value="KAH6640335.1"/>
    <property type="molecule type" value="Genomic_DNA"/>
</dbReference>
<evidence type="ECO:0000313" key="2">
    <source>
        <dbReference type="Proteomes" id="UP000724584"/>
    </source>
</evidence>
<protein>
    <submittedName>
        <fullName evidence="1">Fructosamine/Ketosamine-3-kinase</fullName>
    </submittedName>
</protein>
<reference evidence="1 2" key="1">
    <citation type="journal article" date="2021" name="Nat. Commun.">
        <title>Genetic determinants of endophytism in the Arabidopsis root mycobiome.</title>
        <authorList>
            <person name="Mesny F."/>
            <person name="Miyauchi S."/>
            <person name="Thiergart T."/>
            <person name="Pickel B."/>
            <person name="Atanasova L."/>
            <person name="Karlsson M."/>
            <person name="Huettel B."/>
            <person name="Barry K.W."/>
            <person name="Haridas S."/>
            <person name="Chen C."/>
            <person name="Bauer D."/>
            <person name="Andreopoulos W."/>
            <person name="Pangilinan J."/>
            <person name="LaButti K."/>
            <person name="Riley R."/>
            <person name="Lipzen A."/>
            <person name="Clum A."/>
            <person name="Drula E."/>
            <person name="Henrissat B."/>
            <person name="Kohler A."/>
            <person name="Grigoriev I.V."/>
            <person name="Martin F.M."/>
            <person name="Hacquard S."/>
        </authorList>
    </citation>
    <scope>NUCLEOTIDE SEQUENCE [LARGE SCALE GENOMIC DNA]</scope>
    <source>
        <strain evidence="1 2">MPI-SDFR-AT-0079</strain>
    </source>
</reference>
<keyword evidence="2" id="KW-1185">Reference proteome</keyword>